<organism evidence="6 7">
    <name type="scientific">Nezara viridula</name>
    <name type="common">Southern green stink bug</name>
    <name type="synonym">Cimex viridulus</name>
    <dbReference type="NCBI Taxonomy" id="85310"/>
    <lineage>
        <taxon>Eukaryota</taxon>
        <taxon>Metazoa</taxon>
        <taxon>Ecdysozoa</taxon>
        <taxon>Arthropoda</taxon>
        <taxon>Hexapoda</taxon>
        <taxon>Insecta</taxon>
        <taxon>Pterygota</taxon>
        <taxon>Neoptera</taxon>
        <taxon>Paraneoptera</taxon>
        <taxon>Hemiptera</taxon>
        <taxon>Heteroptera</taxon>
        <taxon>Panheteroptera</taxon>
        <taxon>Pentatomomorpha</taxon>
        <taxon>Pentatomoidea</taxon>
        <taxon>Pentatomidae</taxon>
        <taxon>Pentatominae</taxon>
        <taxon>Nezara</taxon>
    </lineage>
</organism>
<dbReference type="CDD" id="cd05529">
    <property type="entry name" value="Bromo_WDR9_I_like"/>
    <property type="match status" value="1"/>
</dbReference>
<dbReference type="PANTHER" id="PTHR16266:SF17">
    <property type="entry name" value="BRWD3"/>
    <property type="match status" value="1"/>
</dbReference>
<feature type="region of interest" description="Disordered" evidence="4">
    <location>
        <begin position="1198"/>
        <end position="1220"/>
    </location>
</feature>
<keyword evidence="3" id="KW-0103">Bromodomain</keyword>
<evidence type="ECO:0000256" key="3">
    <source>
        <dbReference type="ARBA" id="ARBA00023117"/>
    </source>
</evidence>
<evidence type="ECO:0000256" key="1">
    <source>
        <dbReference type="ARBA" id="ARBA00022574"/>
    </source>
</evidence>
<dbReference type="SUPFAM" id="SSF50978">
    <property type="entry name" value="WD40 repeat-like"/>
    <property type="match status" value="1"/>
</dbReference>
<dbReference type="InterPro" id="IPR001680">
    <property type="entry name" value="WD40_rpt"/>
</dbReference>
<feature type="region of interest" description="Disordered" evidence="4">
    <location>
        <begin position="1583"/>
        <end position="1723"/>
    </location>
</feature>
<sequence length="1737" mass="198032">MEASGSEHFREELYFLITKFLEAGPCKQAVKTLKEELSEHKIIPYRLDWEGNRHEQSFDELEKKFPHISPEHLLEICKRIGPILEKEIKPCAPGVKTLLGAGRQSLLRNSKDEKTHLRLSDFIARRHGASLHSPITCHHHNIVQVLYGRETSGPPTRKHLISSRMYTRTHLLNRTLGHLSAVYCLLFDHTGRYIITGADDLLVKIWSALDGRLLYTLRGAAAEITDIAINLENTLLAAGSLDKVIRVWCLQTAYPVATLSAHTGMITGVNFCPNPFNDIHYLVSTSTDGSVAFWSYVFTSCNEPVIFQTKPVLYHEKMRPGQAQMICSSFSPGGAFLAAGSADHHVRVYCMKGDSPYRVMEMEKHSDRVDSILWSNKGLKFISGSRDGTAVLWQYRAQTWLTRQLHMTTTIPGKVSKEDDPRLKLKVTMVCWSTDDTFVITAVNNNVIKVWSPVNGKLLKELNAHRDVVYCLENHPLDSRIMLSAGHDGIIYIWDLLTGEQLFMHQNHIEGQGNGAVFDAKWSPDGTMMASTDSHGHLLIFSLSEFNDKMKLLPKELFFHTDYRPLVRDAQNQVLDEQTQTPPHLMPPPFLVDVDGTPYTPNLQRLVPGRENLSTDQLIPNIIISPSGQAEVIQPVGEVRSNIDQRIEELALSNHVQNSNESSLPMNELSPRSRILRRGDVEGVRQSMGDWQLGGFKLKNQKYIVNQLSRGMLYSLKAEMKFIGTLELDEYERESKKVAEFLPEIPITLPNRKPKRRNHSYRTRATRDAPVPTSQEGEEESESPPTDGNSSDATAISEHIGSSTSDSSSSEYSDWVADHSVNLEPPQRNRRQRKRKPPQPASKPVPPAVKKSLPDSNQEIPELYRPSEWLAEVIPKKFPYYPQMGDEVMFFAQGYELYIKAVQDRKVYELAKSQLRPWGNIQLKEPELVKVIGIKYELRPPRLCCLRLAVMKENGRLVGDRFTIKYHDIPDVIDFFVLKQTYDLAMARNWKIGDRFRSMIDDGWWWGSIEARRPNANSPFLCHRIRWDNGETEDMSPWDMEPVDPNREPDPGGSVPVLPEEIAAILYHPRGDEWPGGDRDASCRTTIAGLEEVMGLSIAEPFLAPVDVNVYKSYAYIVEFPIDLSTIKARFESRFYRRLTAAQFDIRYLATNAEKFNESHSIIVKHARIVTDLCLRICKEIGYVDVPQLYRQLLDGYESSNSEDENGGPSTSRRERAAANRSLRALRRANHQQPDWKRDCRQLLEVLWNCQDSEPFRGPVDRIEHPDYDKIIDTPMDLSTVREELIGENYSSPIEFCKDIRMIFSNSRSYNTNKRSKVYVMTVRLAAMAEEHMKRIINDWKAACRKQNKNIKLNGIRKRRTVKYSDDCERSNDNSSSGSEHNSVKSNKGKYQTRSRNNLKIKNTSEDEISDNETRVVRPLRLKVNNFKKFNSASWSDRDTPSSSSASQRQLRRIKDISYAENDNESSSISSSSCSEDNNHNLSQGTDHVEKEEPTLKWTLNGHVRVIKPLRTAPPINKESDSEEGNIENGIEVEEYSDEIIEEESENGPYPGTDVESENDVCDNSNFNPIGITFSPNSVINNNTNNNGISHDSDTTSNEEYHERKQDTDDNYDIDEQDDQTDEESSHSRKGLKRKKSTGTDSSETYSPRLSNVVTPSRRSMRARKPVKRPNYITDSDSDSKSQTENHNNRPMRSVMRKHYRESVESSGDSSHEPKISISSRGRVRKITARARAFLRD</sequence>
<protein>
    <recommendedName>
        <fullName evidence="5">Bromo domain-containing protein</fullName>
    </recommendedName>
</protein>
<proteinExistence type="predicted"/>
<dbReference type="PRINTS" id="PR00503">
    <property type="entry name" value="BROMODOMAIN"/>
</dbReference>
<dbReference type="FunFam" id="1.20.920.10:FF:000044">
    <property type="entry name" value="Bromodomain and WD repeat domain-containing 1"/>
    <property type="match status" value="1"/>
</dbReference>
<dbReference type="Gene3D" id="1.20.920.10">
    <property type="entry name" value="Bromodomain-like"/>
    <property type="match status" value="2"/>
</dbReference>
<feature type="region of interest" description="Disordered" evidence="4">
    <location>
        <begin position="1364"/>
        <end position="1413"/>
    </location>
</feature>
<evidence type="ECO:0000256" key="4">
    <source>
        <dbReference type="SAM" id="MobiDB-lite"/>
    </source>
</evidence>
<dbReference type="Pfam" id="PF00439">
    <property type="entry name" value="Bromodomain"/>
    <property type="match status" value="2"/>
</dbReference>
<dbReference type="InterPro" id="IPR036427">
    <property type="entry name" value="Bromodomain-like_sf"/>
</dbReference>
<dbReference type="GO" id="GO:0008360">
    <property type="term" value="P:regulation of cell shape"/>
    <property type="evidence" value="ECO:0007669"/>
    <property type="project" value="TreeGrafter"/>
</dbReference>
<feature type="region of interest" description="Disordered" evidence="4">
    <location>
        <begin position="1544"/>
        <end position="1568"/>
    </location>
</feature>
<feature type="compositionally biased region" description="Low complexity" evidence="4">
    <location>
        <begin position="1465"/>
        <end position="1476"/>
    </location>
</feature>
<dbReference type="InterPro" id="IPR052060">
    <property type="entry name" value="Bromo_WD_repeat"/>
</dbReference>
<feature type="compositionally biased region" description="Basic residues" evidence="4">
    <location>
        <begin position="752"/>
        <end position="764"/>
    </location>
</feature>
<dbReference type="Pfam" id="PF25313">
    <property type="entry name" value="BRWD_AD"/>
    <property type="match status" value="1"/>
</dbReference>
<evidence type="ECO:0000313" key="6">
    <source>
        <dbReference type="EMBL" id="CAH1401939.1"/>
    </source>
</evidence>
<dbReference type="SMART" id="SM00297">
    <property type="entry name" value="BROMO"/>
    <property type="match status" value="2"/>
</dbReference>
<dbReference type="FunFam" id="1.20.920.10:FF:000066">
    <property type="entry name" value="Transcription initiation factor TFIID subunit 1"/>
    <property type="match status" value="1"/>
</dbReference>
<evidence type="ECO:0000313" key="7">
    <source>
        <dbReference type="Proteomes" id="UP001152798"/>
    </source>
</evidence>
<feature type="compositionally biased region" description="Basic residues" evidence="4">
    <location>
        <begin position="1659"/>
        <end position="1668"/>
    </location>
</feature>
<keyword evidence="2" id="KW-0677">Repeat</keyword>
<dbReference type="PANTHER" id="PTHR16266">
    <property type="entry name" value="WD REPEAT DOMAIN 9"/>
    <property type="match status" value="1"/>
</dbReference>
<name>A0A9P0HH06_NEZVI</name>
<dbReference type="GO" id="GO:0007010">
    <property type="term" value="P:cytoskeleton organization"/>
    <property type="evidence" value="ECO:0007669"/>
    <property type="project" value="TreeGrafter"/>
</dbReference>
<feature type="compositionally biased region" description="Polar residues" evidence="4">
    <location>
        <begin position="1373"/>
        <end position="1386"/>
    </location>
</feature>
<feature type="region of interest" description="Disordered" evidence="4">
    <location>
        <begin position="1432"/>
        <end position="1451"/>
    </location>
</feature>
<dbReference type="InterPro" id="IPR057451">
    <property type="entry name" value="BRWD/PHIP_AD"/>
</dbReference>
<feature type="compositionally biased region" description="Basic residues" evidence="4">
    <location>
        <begin position="828"/>
        <end position="837"/>
    </location>
</feature>
<dbReference type="Gene3D" id="2.130.10.10">
    <property type="entry name" value="YVTN repeat-like/Quinoprotein amine dehydrogenase"/>
    <property type="match status" value="3"/>
</dbReference>
<dbReference type="SMART" id="SM00320">
    <property type="entry name" value="WD40"/>
    <property type="match status" value="8"/>
</dbReference>
<dbReference type="CDD" id="cd00200">
    <property type="entry name" value="WD40"/>
    <property type="match status" value="1"/>
</dbReference>
<dbReference type="InterPro" id="IPR015943">
    <property type="entry name" value="WD40/YVTN_repeat-like_dom_sf"/>
</dbReference>
<keyword evidence="7" id="KW-1185">Reference proteome</keyword>
<dbReference type="SUPFAM" id="SSF47370">
    <property type="entry name" value="Bromodomain"/>
    <property type="match status" value="2"/>
</dbReference>
<feature type="compositionally biased region" description="Basic residues" evidence="4">
    <location>
        <begin position="1387"/>
        <end position="1399"/>
    </location>
</feature>
<dbReference type="InterPro" id="IPR057452">
    <property type="entry name" value="BRWD/PHIP_N"/>
</dbReference>
<feature type="domain" description="Bromo" evidence="5">
    <location>
        <begin position="1079"/>
        <end position="1183"/>
    </location>
</feature>
<evidence type="ECO:0000259" key="5">
    <source>
        <dbReference type="SMART" id="SM00297"/>
    </source>
</evidence>
<dbReference type="InterPro" id="IPR036322">
    <property type="entry name" value="WD40_repeat_dom_sf"/>
</dbReference>
<dbReference type="InterPro" id="IPR019775">
    <property type="entry name" value="WD40_repeat_CS"/>
</dbReference>
<feature type="compositionally biased region" description="Polar residues" evidence="4">
    <location>
        <begin position="784"/>
        <end position="794"/>
    </location>
</feature>
<feature type="compositionally biased region" description="Basic and acidic residues" evidence="4">
    <location>
        <begin position="1678"/>
        <end position="1688"/>
    </location>
</feature>
<dbReference type="InterPro" id="IPR001487">
    <property type="entry name" value="Bromodomain"/>
</dbReference>
<dbReference type="GO" id="GO:0006357">
    <property type="term" value="P:regulation of transcription by RNA polymerase II"/>
    <property type="evidence" value="ECO:0007669"/>
    <property type="project" value="TreeGrafter"/>
</dbReference>
<evidence type="ECO:0000256" key="2">
    <source>
        <dbReference type="ARBA" id="ARBA00022737"/>
    </source>
</evidence>
<feature type="region of interest" description="Disordered" evidence="4">
    <location>
        <begin position="1457"/>
        <end position="1496"/>
    </location>
</feature>
<feature type="compositionally biased region" description="Basic residues" evidence="4">
    <location>
        <begin position="1628"/>
        <end position="1637"/>
    </location>
</feature>
<feature type="compositionally biased region" description="Polar residues" evidence="4">
    <location>
        <begin position="1639"/>
        <end position="1658"/>
    </location>
</feature>
<keyword evidence="1" id="KW-0853">WD repeat</keyword>
<dbReference type="GO" id="GO:0005634">
    <property type="term" value="C:nucleus"/>
    <property type="evidence" value="ECO:0007669"/>
    <property type="project" value="TreeGrafter"/>
</dbReference>
<dbReference type="Proteomes" id="UP001152798">
    <property type="component" value="Chromosome 5"/>
</dbReference>
<dbReference type="FunFam" id="2.130.10.10:FF:000674">
    <property type="entry name" value="WD-repeat protein, putative"/>
    <property type="match status" value="1"/>
</dbReference>
<feature type="compositionally biased region" description="Low complexity" evidence="4">
    <location>
        <begin position="802"/>
        <end position="813"/>
    </location>
</feature>
<dbReference type="Pfam" id="PF00400">
    <property type="entry name" value="WD40"/>
    <property type="match status" value="6"/>
</dbReference>
<dbReference type="PROSITE" id="PS00678">
    <property type="entry name" value="WD_REPEATS_1"/>
    <property type="match status" value="1"/>
</dbReference>
<feature type="compositionally biased region" description="Pro residues" evidence="4">
    <location>
        <begin position="838"/>
        <end position="847"/>
    </location>
</feature>
<dbReference type="EMBL" id="OV725081">
    <property type="protein sequence ID" value="CAH1401939.1"/>
    <property type="molecule type" value="Genomic_DNA"/>
</dbReference>
<gene>
    <name evidence="6" type="ORF">NEZAVI_LOCUS10874</name>
</gene>
<dbReference type="Pfam" id="PF25437">
    <property type="entry name" value="BRWD1_N"/>
    <property type="match status" value="1"/>
</dbReference>
<feature type="compositionally biased region" description="Basic and acidic residues" evidence="4">
    <location>
        <begin position="1591"/>
        <end position="1608"/>
    </location>
</feature>
<feature type="compositionally biased region" description="Acidic residues" evidence="4">
    <location>
        <begin position="1609"/>
        <end position="1623"/>
    </location>
</feature>
<accession>A0A9P0HH06</accession>
<dbReference type="OrthoDB" id="10265743at2759"/>
<feature type="domain" description="Bromo" evidence="5">
    <location>
        <begin position="1233"/>
        <end position="1338"/>
    </location>
</feature>
<reference evidence="6" key="1">
    <citation type="submission" date="2022-01" db="EMBL/GenBank/DDBJ databases">
        <authorList>
            <person name="King R."/>
        </authorList>
    </citation>
    <scope>NUCLEOTIDE SEQUENCE</scope>
</reference>
<feature type="region of interest" description="Disordered" evidence="4">
    <location>
        <begin position="749"/>
        <end position="857"/>
    </location>
</feature>